<dbReference type="STRING" id="4096.A0A1U7WYQ3"/>
<evidence type="ECO:0000313" key="1">
    <source>
        <dbReference type="Proteomes" id="UP000189701"/>
    </source>
</evidence>
<dbReference type="PANTHER" id="PTHR23227:SF67">
    <property type="entry name" value="CRANIOFACIAL DEVELOPMENT PROTEIN 2-LIKE"/>
    <property type="match status" value="1"/>
</dbReference>
<evidence type="ECO:0000313" key="2">
    <source>
        <dbReference type="RefSeq" id="XP_009779804.1"/>
    </source>
</evidence>
<reference evidence="2" key="2">
    <citation type="submission" date="2025-08" db="UniProtKB">
        <authorList>
            <consortium name="RefSeq"/>
        </authorList>
    </citation>
    <scope>IDENTIFICATION</scope>
    <source>
        <tissue evidence="2">Leaf</tissue>
    </source>
</reference>
<gene>
    <name evidence="2" type="primary">LOC104228946</name>
</gene>
<dbReference type="InterPro" id="IPR036691">
    <property type="entry name" value="Endo/exonu/phosph_ase_sf"/>
</dbReference>
<dbReference type="SUPFAM" id="SSF56219">
    <property type="entry name" value="DNase I-like"/>
    <property type="match status" value="1"/>
</dbReference>
<dbReference type="InterPro" id="IPR027124">
    <property type="entry name" value="Swc5/CFDP1/2"/>
</dbReference>
<dbReference type="PANTHER" id="PTHR23227">
    <property type="entry name" value="BUCENTAUR RELATED"/>
    <property type="match status" value="1"/>
</dbReference>
<keyword evidence="1" id="KW-1185">Reference proteome</keyword>
<dbReference type="Gene3D" id="3.60.10.10">
    <property type="entry name" value="Endonuclease/exonuclease/phosphatase"/>
    <property type="match status" value="1"/>
</dbReference>
<dbReference type="Proteomes" id="UP000189701">
    <property type="component" value="Unplaced"/>
</dbReference>
<name>A0A1U7WYQ3_NICSY</name>
<reference evidence="1" key="1">
    <citation type="journal article" date="2013" name="Genome Biol.">
        <title>Reference genomes and transcriptomes of Nicotiana sylvestris and Nicotiana tomentosiformis.</title>
        <authorList>
            <person name="Sierro N."/>
            <person name="Battey J.N."/>
            <person name="Ouadi S."/>
            <person name="Bovet L."/>
            <person name="Goepfert S."/>
            <person name="Bakaher N."/>
            <person name="Peitsch M.C."/>
            <person name="Ivanov N.V."/>
        </authorList>
    </citation>
    <scope>NUCLEOTIDE SEQUENCE [LARGE SCALE GENOMIC DNA]</scope>
</reference>
<organism evidence="1 2">
    <name type="scientific">Nicotiana sylvestris</name>
    <name type="common">Wood tobacco</name>
    <name type="synonym">South American tobacco</name>
    <dbReference type="NCBI Taxonomy" id="4096"/>
    <lineage>
        <taxon>Eukaryota</taxon>
        <taxon>Viridiplantae</taxon>
        <taxon>Streptophyta</taxon>
        <taxon>Embryophyta</taxon>
        <taxon>Tracheophyta</taxon>
        <taxon>Spermatophyta</taxon>
        <taxon>Magnoliopsida</taxon>
        <taxon>eudicotyledons</taxon>
        <taxon>Gunneridae</taxon>
        <taxon>Pentapetalae</taxon>
        <taxon>asterids</taxon>
        <taxon>lamiids</taxon>
        <taxon>Solanales</taxon>
        <taxon>Solanaceae</taxon>
        <taxon>Nicotianoideae</taxon>
        <taxon>Nicotianeae</taxon>
        <taxon>Nicotiana</taxon>
    </lineage>
</organism>
<sequence>MTIKLVVRECTLNVVSAYAPHVGLDEEVKRCFWEGLDEIVRQLSPAEGLFIGGDFNGHIGSTAGGYGEVHGGFSFGERNIGGTSLLDFAKAFGLVIENSNFPKREEHYVTFQTRWRILKLTISSLRGVIEGCARIERTKRIPDEGRWSMVVPLYKNKGFCAQPVLICPVVGRINTPYSMGDAMVYVIR</sequence>
<protein>
    <submittedName>
        <fullName evidence="2">Uncharacterized protein LOC104228946</fullName>
    </submittedName>
</protein>
<proteinExistence type="predicted"/>
<accession>A0A1U7WYQ3</accession>
<dbReference type="RefSeq" id="XP_009779804.1">
    <property type="nucleotide sequence ID" value="XM_009781502.1"/>
</dbReference>
<dbReference type="AlphaFoldDB" id="A0A1U7WYQ3"/>